<dbReference type="FunFam" id="3.30.300.20:FF:000002">
    <property type="entry name" value="Transcription termination/antitermination protein NusA"/>
    <property type="match status" value="1"/>
</dbReference>
<dbReference type="AlphaFoldDB" id="F3YZZ0"/>
<organism evidence="10 11">
    <name type="scientific">Desulfocurvibacter africanus subsp. africanus str. Walvis Bay</name>
    <dbReference type="NCBI Taxonomy" id="690850"/>
    <lineage>
        <taxon>Bacteria</taxon>
        <taxon>Pseudomonadati</taxon>
        <taxon>Thermodesulfobacteriota</taxon>
        <taxon>Desulfovibrionia</taxon>
        <taxon>Desulfovibrionales</taxon>
        <taxon>Desulfovibrionaceae</taxon>
        <taxon>Desulfocurvibacter</taxon>
    </lineage>
</organism>
<dbReference type="GO" id="GO:0031564">
    <property type="term" value="P:transcription antitermination"/>
    <property type="evidence" value="ECO:0007669"/>
    <property type="project" value="UniProtKB-UniRule"/>
</dbReference>
<evidence type="ECO:0000313" key="11">
    <source>
        <dbReference type="Proteomes" id="UP000007844"/>
    </source>
</evidence>
<dbReference type="FunFam" id="2.40.50.140:FF:000058">
    <property type="entry name" value="Transcription termination/antitermination protein NusA"/>
    <property type="match status" value="1"/>
</dbReference>
<dbReference type="HAMAP" id="MF_00945_B">
    <property type="entry name" value="NusA_B"/>
    <property type="match status" value="1"/>
</dbReference>
<dbReference type="HOGENOM" id="CLU_029242_2_6_7"/>
<dbReference type="GO" id="GO:0005829">
    <property type="term" value="C:cytosol"/>
    <property type="evidence" value="ECO:0007669"/>
    <property type="project" value="TreeGrafter"/>
</dbReference>
<keyword evidence="11" id="KW-1185">Reference proteome</keyword>
<dbReference type="InterPro" id="IPR025249">
    <property type="entry name" value="TF_NusA_KH_1st"/>
</dbReference>
<dbReference type="Pfam" id="PF26594">
    <property type="entry name" value="KH_NusA_2nd"/>
    <property type="match status" value="1"/>
</dbReference>
<dbReference type="InterPro" id="IPR013735">
    <property type="entry name" value="TF_NusA_N"/>
</dbReference>
<dbReference type="Gene3D" id="1.10.150.20">
    <property type="entry name" value="5' to 3' exonuclease, C-terminal subdomain"/>
    <property type="match status" value="1"/>
</dbReference>
<keyword evidence="3 7" id="KW-0889">Transcription antitermination</keyword>
<accession>F3YZZ0</accession>
<evidence type="ECO:0000256" key="5">
    <source>
        <dbReference type="ARBA" id="ARBA00023015"/>
    </source>
</evidence>
<dbReference type="Proteomes" id="UP000007844">
    <property type="component" value="Chromosome"/>
</dbReference>
<reference evidence="10 11" key="1">
    <citation type="journal article" date="2011" name="J. Bacteriol.">
        <title>Genome sequence of the mercury-methylating and pleomorphic Desulfovibrio africanus Strain Walvis Bay.</title>
        <authorList>
            <person name="Brown S.D."/>
            <person name="Wall J.D."/>
            <person name="Kucken A.M."/>
            <person name="Gilmour C.C."/>
            <person name="Podar M."/>
            <person name="Brandt C.C."/>
            <person name="Teshima H."/>
            <person name="Detter J.C."/>
            <person name="Han C.S."/>
            <person name="Land M.L."/>
            <person name="Lucas S."/>
            <person name="Han J."/>
            <person name="Pennacchio L."/>
            <person name="Nolan M."/>
            <person name="Pitluck S."/>
            <person name="Woyke T."/>
            <person name="Goodwin L."/>
            <person name="Palumbo A.V."/>
            <person name="Elias D.A."/>
        </authorList>
    </citation>
    <scope>NUCLEOTIDE SEQUENCE [LARGE SCALE GENOMIC DNA]</scope>
    <source>
        <strain evidence="10 11">Walvis Bay</strain>
    </source>
</reference>
<dbReference type="NCBIfam" id="TIGR01953">
    <property type="entry name" value="NusA"/>
    <property type="match status" value="1"/>
</dbReference>
<dbReference type="KEGG" id="daf:Desaf_3743"/>
<dbReference type="SUPFAM" id="SSF47794">
    <property type="entry name" value="Rad51 N-terminal domain-like"/>
    <property type="match status" value="1"/>
</dbReference>
<dbReference type="Pfam" id="PF13184">
    <property type="entry name" value="KH_NusA_1st"/>
    <property type="match status" value="1"/>
</dbReference>
<feature type="region of interest" description="Disordered" evidence="8">
    <location>
        <begin position="466"/>
        <end position="494"/>
    </location>
</feature>
<dbReference type="PROSITE" id="PS50126">
    <property type="entry name" value="S1"/>
    <property type="match status" value="1"/>
</dbReference>
<dbReference type="InterPro" id="IPR058582">
    <property type="entry name" value="KH_NusA_2nd"/>
</dbReference>
<evidence type="ECO:0000313" key="10">
    <source>
        <dbReference type="EMBL" id="EGJ52019.1"/>
    </source>
</evidence>
<keyword evidence="6 7" id="KW-0804">Transcription</keyword>
<dbReference type="PROSITE" id="PS50084">
    <property type="entry name" value="KH_TYPE_1"/>
    <property type="match status" value="1"/>
</dbReference>
<dbReference type="CDD" id="cd22529">
    <property type="entry name" value="KH-II_NusA_rpt2"/>
    <property type="match status" value="1"/>
</dbReference>
<dbReference type="GO" id="GO:0000166">
    <property type="term" value="F:nucleotide binding"/>
    <property type="evidence" value="ECO:0007669"/>
    <property type="project" value="InterPro"/>
</dbReference>
<evidence type="ECO:0000256" key="6">
    <source>
        <dbReference type="ARBA" id="ARBA00023163"/>
    </source>
</evidence>
<keyword evidence="5 7" id="KW-0805">Transcription regulation</keyword>
<name>F3YZZ0_DESAF</name>
<dbReference type="GO" id="GO:0003723">
    <property type="term" value="F:RNA binding"/>
    <property type="evidence" value="ECO:0007669"/>
    <property type="project" value="UniProtKB-UniRule"/>
</dbReference>
<dbReference type="Gene3D" id="3.30.300.20">
    <property type="match status" value="2"/>
</dbReference>
<dbReference type="GO" id="GO:0006353">
    <property type="term" value="P:DNA-templated transcription termination"/>
    <property type="evidence" value="ECO:0007669"/>
    <property type="project" value="UniProtKB-UniRule"/>
</dbReference>
<comment type="function">
    <text evidence="7">Participates in both transcription termination and antitermination.</text>
</comment>
<dbReference type="eggNOG" id="COG0195">
    <property type="taxonomic scope" value="Bacteria"/>
</dbReference>
<dbReference type="InterPro" id="IPR004087">
    <property type="entry name" value="KH_dom"/>
</dbReference>
<dbReference type="Gene3D" id="3.30.1480.10">
    <property type="entry name" value="NusA, N-terminal domain"/>
    <property type="match status" value="1"/>
</dbReference>
<evidence type="ECO:0000256" key="4">
    <source>
        <dbReference type="ARBA" id="ARBA00022884"/>
    </source>
</evidence>
<keyword evidence="4 7" id="KW-0694">RNA-binding</keyword>
<dbReference type="InterPro" id="IPR003029">
    <property type="entry name" value="S1_domain"/>
</dbReference>
<evidence type="ECO:0000256" key="3">
    <source>
        <dbReference type="ARBA" id="ARBA00022814"/>
    </source>
</evidence>
<feature type="domain" description="S1 motif" evidence="9">
    <location>
        <begin position="135"/>
        <end position="199"/>
    </location>
</feature>
<dbReference type="FunFam" id="3.30.300.20:FF:000005">
    <property type="entry name" value="Transcription termination/antitermination protein NusA"/>
    <property type="match status" value="1"/>
</dbReference>
<dbReference type="InterPro" id="IPR036555">
    <property type="entry name" value="NusA_N_sf"/>
</dbReference>
<dbReference type="CDD" id="cd02134">
    <property type="entry name" value="KH-II_NusA_rpt1"/>
    <property type="match status" value="1"/>
</dbReference>
<dbReference type="PANTHER" id="PTHR22648:SF0">
    <property type="entry name" value="TRANSCRIPTION TERMINATION_ANTITERMINATION PROTEIN NUSA"/>
    <property type="match status" value="1"/>
</dbReference>
<dbReference type="GO" id="GO:0003700">
    <property type="term" value="F:DNA-binding transcription factor activity"/>
    <property type="evidence" value="ECO:0007669"/>
    <property type="project" value="InterPro"/>
</dbReference>
<comment type="subunit">
    <text evidence="7">Monomer. Binds directly to the core enzyme of the DNA-dependent RNA polymerase and to nascent RNA.</text>
</comment>
<evidence type="ECO:0000256" key="8">
    <source>
        <dbReference type="SAM" id="MobiDB-lite"/>
    </source>
</evidence>
<dbReference type="EMBL" id="CP003221">
    <property type="protein sequence ID" value="EGJ52019.1"/>
    <property type="molecule type" value="Genomic_DNA"/>
</dbReference>
<dbReference type="InterPro" id="IPR010995">
    <property type="entry name" value="DNA_repair_Rad51/TF_NusA_a-hlx"/>
</dbReference>
<comment type="subcellular location">
    <subcellularLocation>
        <location evidence="7">Cytoplasm</location>
    </subcellularLocation>
</comment>
<keyword evidence="1 7" id="KW-0806">Transcription termination</keyword>
<evidence type="ECO:0000256" key="1">
    <source>
        <dbReference type="ARBA" id="ARBA00022472"/>
    </source>
</evidence>
<dbReference type="STRING" id="690850.Desaf_3743"/>
<evidence type="ECO:0000256" key="7">
    <source>
        <dbReference type="HAMAP-Rule" id="MF_00945"/>
    </source>
</evidence>
<dbReference type="InterPro" id="IPR012340">
    <property type="entry name" value="NA-bd_OB-fold"/>
</dbReference>
<dbReference type="SUPFAM" id="SSF50249">
    <property type="entry name" value="Nucleic acid-binding proteins"/>
    <property type="match status" value="1"/>
</dbReference>
<dbReference type="InterPro" id="IPR030842">
    <property type="entry name" value="TF_NusA_bacterial"/>
</dbReference>
<evidence type="ECO:0000259" key="9">
    <source>
        <dbReference type="PROSITE" id="PS50126"/>
    </source>
</evidence>
<dbReference type="PANTHER" id="PTHR22648">
    <property type="entry name" value="TRANSCRIPTION TERMINATION FACTOR NUSA"/>
    <property type="match status" value="1"/>
</dbReference>
<dbReference type="InterPro" id="IPR010213">
    <property type="entry name" value="TF_NusA"/>
</dbReference>
<sequence>MGSELRKAIDQISKDRGIDRDLLVDTLEEAVRSSVVRKYGDELDIEVNFSEDTGEIEVFHYKVVVDEVEDPNTEISMEDARQHDPGVQMDDDIGFKLNIEDLGRIAAQSAKQVIIQRMRDAEQEIIFEEYKDRMGEIVSGIIQRRDRSGWIINLGRTEALLPREEQIPKERYKRGDRVQGYIINVLKEGRGPQVILSRSHPEYMSALFRREVPEVADSVVKIMGVARDPGSRAKVAVMSRDRDVDPVGACVGIRGSRIQNIVQEFRGERIDIVVWKPDIADYARNALSPALITRITVDEEETLLEVVVPDDQLTLAIGRKGQNVKLASKLLGWKIDIFTESRYGELHAARQTLEQVANVVEINIERFLEAGFDSLEEVARAEDEDLLKIRGMSESKINDLHAAIKLLAPSAYATPADMTEGEIGEDVQADAAEEPTPGDYSILSEEAGDVTLDKVEDLTETEAQAEAELLASGAEHEDEESPAASESGKRIEEE</sequence>
<proteinExistence type="inferred from homology"/>
<protein>
    <recommendedName>
        <fullName evidence="7">Transcription termination/antitermination protein NusA</fullName>
    </recommendedName>
</protein>
<dbReference type="SUPFAM" id="SSF69705">
    <property type="entry name" value="Transcription factor NusA, N-terminal domain"/>
    <property type="match status" value="1"/>
</dbReference>
<comment type="similarity">
    <text evidence="7">Belongs to the NusA family.</text>
</comment>
<dbReference type="Pfam" id="PF00575">
    <property type="entry name" value="S1"/>
    <property type="match status" value="1"/>
</dbReference>
<dbReference type="InterPro" id="IPR009019">
    <property type="entry name" value="KH_sf_prok-type"/>
</dbReference>
<dbReference type="Pfam" id="PF08529">
    <property type="entry name" value="NusA_N"/>
    <property type="match status" value="1"/>
</dbReference>
<dbReference type="Gene3D" id="2.40.50.140">
    <property type="entry name" value="Nucleic acid-binding proteins"/>
    <property type="match status" value="1"/>
</dbReference>
<dbReference type="CDD" id="cd04455">
    <property type="entry name" value="S1_NusA"/>
    <property type="match status" value="1"/>
</dbReference>
<dbReference type="SUPFAM" id="SSF54814">
    <property type="entry name" value="Prokaryotic type KH domain (KH-domain type II)"/>
    <property type="match status" value="2"/>
</dbReference>
<dbReference type="InterPro" id="IPR015946">
    <property type="entry name" value="KH_dom-like_a/b"/>
</dbReference>
<gene>
    <name evidence="7" type="primary">nusA</name>
    <name evidence="10" type="ORF">Desaf_3743</name>
</gene>
<dbReference type="SMART" id="SM00322">
    <property type="entry name" value="KH"/>
    <property type="match status" value="2"/>
</dbReference>
<keyword evidence="2 7" id="KW-0963">Cytoplasm</keyword>
<dbReference type="RefSeq" id="WP_014261619.1">
    <property type="nucleotide sequence ID" value="NC_016629.1"/>
</dbReference>
<dbReference type="SMART" id="SM00316">
    <property type="entry name" value="S1"/>
    <property type="match status" value="1"/>
</dbReference>
<evidence type="ECO:0000256" key="2">
    <source>
        <dbReference type="ARBA" id="ARBA00022490"/>
    </source>
</evidence>